<feature type="domain" description="Amidohydrolase-related" evidence="5">
    <location>
        <begin position="279"/>
        <end position="372"/>
    </location>
</feature>
<keyword evidence="1 4" id="KW-0862">Zinc</keyword>
<proteinExistence type="inferred from homology"/>
<dbReference type="Gene3D" id="2.30.40.10">
    <property type="entry name" value="Urease, subunit C, domain 1"/>
    <property type="match status" value="1"/>
</dbReference>
<feature type="binding site" evidence="3">
    <location>
        <begin position="67"/>
        <end position="69"/>
    </location>
    <ligand>
        <name>substrate</name>
    </ligand>
</feature>
<dbReference type="SUPFAM" id="SSF51556">
    <property type="entry name" value="Metallo-dependent hydrolases"/>
    <property type="match status" value="1"/>
</dbReference>
<dbReference type="PANTHER" id="PTHR11647">
    <property type="entry name" value="HYDRANTOINASE/DIHYDROPYRIMIDINASE FAMILY MEMBER"/>
    <property type="match status" value="1"/>
</dbReference>
<dbReference type="GO" id="GO:0046872">
    <property type="term" value="F:metal ion binding"/>
    <property type="evidence" value="ECO:0007669"/>
    <property type="project" value="UniProtKB-KW"/>
</dbReference>
<reference evidence="6" key="2">
    <citation type="submission" date="2020-09" db="EMBL/GenBank/DDBJ databases">
        <authorList>
            <person name="Sun Q."/>
            <person name="Kim S."/>
        </authorList>
    </citation>
    <scope>NUCLEOTIDE SEQUENCE</scope>
    <source>
        <strain evidence="6">KCTC 22164</strain>
    </source>
</reference>
<organism evidence="6 7">
    <name type="scientific">Alteromonas halophila</name>
    <dbReference type="NCBI Taxonomy" id="516698"/>
    <lineage>
        <taxon>Bacteria</taxon>
        <taxon>Pseudomonadati</taxon>
        <taxon>Pseudomonadota</taxon>
        <taxon>Gammaproteobacteria</taxon>
        <taxon>Alteromonadales</taxon>
        <taxon>Alteromonadaceae</taxon>
        <taxon>Alteromonas/Salinimonas group</taxon>
        <taxon>Alteromonas</taxon>
    </lineage>
</organism>
<evidence type="ECO:0000259" key="5">
    <source>
        <dbReference type="Pfam" id="PF01979"/>
    </source>
</evidence>
<keyword evidence="1" id="KW-0378">Hydrolase</keyword>
<dbReference type="InterPro" id="IPR032466">
    <property type="entry name" value="Metal_Hydrolase"/>
</dbReference>
<gene>
    <name evidence="6" type="primary">iadA</name>
    <name evidence="6" type="ORF">GCM10007391_09900</name>
</gene>
<protein>
    <recommendedName>
        <fullName evidence="1">Isoaspartyl dipeptidase</fullName>
        <ecNumber evidence="1">3.4.19.-</ecNumber>
    </recommendedName>
</protein>
<comment type="cofactor">
    <cofactor evidence="1 4">
        <name>Zn(2+)</name>
        <dbReference type="ChEBI" id="CHEBI:29105"/>
    </cofactor>
    <text evidence="1 4">Binds 2 Zn(2+) ions per subunit.</text>
</comment>
<feature type="active site" description="Proton acceptor" evidence="2">
    <location>
        <position position="284"/>
    </location>
</feature>
<dbReference type="PANTHER" id="PTHR11647:SF1">
    <property type="entry name" value="COLLAPSIN RESPONSE MEDIATOR PROTEIN"/>
    <property type="match status" value="1"/>
</dbReference>
<feature type="binding site" evidence="4">
    <location>
        <position position="194"/>
    </location>
    <ligand>
        <name>Zn(2+)</name>
        <dbReference type="ChEBI" id="CHEBI:29105"/>
        <label>2</label>
        <note>catalytic</note>
    </ligand>
</feature>
<dbReference type="PIRSF" id="PIRSF001238">
    <property type="entry name" value="IadA"/>
    <property type="match status" value="1"/>
</dbReference>
<dbReference type="AlphaFoldDB" id="A0A918JG37"/>
<dbReference type="InterPro" id="IPR006680">
    <property type="entry name" value="Amidohydro-rel"/>
</dbReference>
<dbReference type="Pfam" id="PF01979">
    <property type="entry name" value="Amidohydro_1"/>
    <property type="match status" value="1"/>
</dbReference>
<comment type="subcellular location">
    <subcellularLocation>
        <location evidence="1">Cytoplasm</location>
    </subcellularLocation>
</comment>
<feature type="binding site" evidence="4">
    <location>
        <position position="284"/>
    </location>
    <ligand>
        <name>Zn(2+)</name>
        <dbReference type="ChEBI" id="CHEBI:29105"/>
        <label>1</label>
        <note>catalytic</note>
    </ligand>
</feature>
<dbReference type="Proteomes" id="UP000631300">
    <property type="component" value="Unassembled WGS sequence"/>
</dbReference>
<evidence type="ECO:0000256" key="2">
    <source>
        <dbReference type="PIRSR" id="PIRSR001238-1"/>
    </source>
</evidence>
<feature type="binding site" evidence="3">
    <location>
        <position position="129"/>
    </location>
    <ligand>
        <name>substrate</name>
    </ligand>
</feature>
<dbReference type="Gene3D" id="3.20.20.140">
    <property type="entry name" value="Metal-dependent hydrolases"/>
    <property type="match status" value="1"/>
</dbReference>
<keyword evidence="1" id="KW-0645">Protease</keyword>
<comment type="function">
    <text evidence="1">Catalyzes the hydrolytic cleavage of a subset of L-isoaspartyl (L-beta-aspartyl) dipeptides. Used to degrade proteins damaged by L-isoaspartyl residues formation.</text>
</comment>
<keyword evidence="1 4" id="KW-0479">Metal-binding</keyword>
<dbReference type="InterPro" id="IPR011059">
    <property type="entry name" value="Metal-dep_hydrolase_composite"/>
</dbReference>
<dbReference type="GO" id="GO:0016810">
    <property type="term" value="F:hydrolase activity, acting on carbon-nitrogen (but not peptide) bonds"/>
    <property type="evidence" value="ECO:0007669"/>
    <property type="project" value="InterPro"/>
</dbReference>
<comment type="PTM">
    <text evidence="1">Carboxylation allows a single lysine to coordinate two zinc ions.</text>
</comment>
<dbReference type="GO" id="GO:0006508">
    <property type="term" value="P:proteolysis"/>
    <property type="evidence" value="ECO:0007669"/>
    <property type="project" value="UniProtKB-KW"/>
</dbReference>
<feature type="binding site" evidence="3">
    <location>
        <position position="98"/>
    </location>
    <ligand>
        <name>substrate</name>
    </ligand>
</feature>
<reference evidence="6" key="1">
    <citation type="journal article" date="2014" name="Int. J. Syst. Evol. Microbiol.">
        <title>Complete genome sequence of Corynebacterium casei LMG S-19264T (=DSM 44701T), isolated from a smear-ripened cheese.</title>
        <authorList>
            <consortium name="US DOE Joint Genome Institute (JGI-PGF)"/>
            <person name="Walter F."/>
            <person name="Albersmeier A."/>
            <person name="Kalinowski J."/>
            <person name="Ruckert C."/>
        </authorList>
    </citation>
    <scope>NUCLEOTIDE SEQUENCE</scope>
    <source>
        <strain evidence="6">KCTC 22164</strain>
    </source>
</reference>
<dbReference type="EMBL" id="BMXP01000002">
    <property type="protein sequence ID" value="GGW79203.1"/>
    <property type="molecule type" value="Genomic_DNA"/>
</dbReference>
<evidence type="ECO:0000313" key="7">
    <source>
        <dbReference type="Proteomes" id="UP000631300"/>
    </source>
</evidence>
<keyword evidence="1" id="KW-0482">Metalloprotease</keyword>
<comment type="similarity">
    <text evidence="1">Belongs to the peptidase M38 family.</text>
</comment>
<evidence type="ECO:0000256" key="3">
    <source>
        <dbReference type="PIRSR" id="PIRSR001238-2"/>
    </source>
</evidence>
<feature type="binding site" evidence="3">
    <location>
        <position position="226"/>
    </location>
    <ligand>
        <name>substrate</name>
    </ligand>
</feature>
<dbReference type="GO" id="GO:0005737">
    <property type="term" value="C:cytoplasm"/>
    <property type="evidence" value="ECO:0007669"/>
    <property type="project" value="UniProtKB-SubCell"/>
</dbReference>
<dbReference type="RefSeq" id="WP_189404010.1">
    <property type="nucleotide sequence ID" value="NZ_BMXP01000002.1"/>
</dbReference>
<name>A0A918JG37_9ALTE</name>
<comment type="caution">
    <text evidence="6">The sequence shown here is derived from an EMBL/GenBank/DDBJ whole genome shotgun (WGS) entry which is preliminary data.</text>
</comment>
<evidence type="ECO:0000256" key="1">
    <source>
        <dbReference type="PIRNR" id="PIRNR001238"/>
    </source>
</evidence>
<feature type="binding site" evidence="3">
    <location>
        <position position="162"/>
    </location>
    <ligand>
        <name>substrate</name>
    </ligand>
</feature>
<dbReference type="InterPro" id="IPR050378">
    <property type="entry name" value="Metallo-dep_Hydrolases_sf"/>
</dbReference>
<feature type="binding site" evidence="4">
    <location>
        <position position="62"/>
    </location>
    <ligand>
        <name>Zn(2+)</name>
        <dbReference type="ChEBI" id="CHEBI:29105"/>
        <label>1</label>
        <note>catalytic</note>
    </ligand>
</feature>
<keyword evidence="7" id="KW-1185">Reference proteome</keyword>
<sequence length="389" mass="41089">MITLITNVDVYAPRALGVCDILIAGNRIMAIEPGITLSGEHITRLDGNGMIAMPGLVDSLVHITGGGGEGGFHTRTPEMNLTDATLHGVTTVIGALGTDATTRTLPELIAKAYGLRNEGISAYCYTGSYHYPVRTVTGDITDDIMLTGPVIGVGEVAIADHRSSQLSASELARIASQARVGGMLSGKGGIVSIHTGESPYQLSLLHEVTDSSDIPASQFYPTHINRSQSLMEAGKRWCERGGRIDVTTSTNAQFIAEGEIPAAESIAWFLGQGVDVHQLTMSSDGNASLPVFDNNGRLTGLEVGKVGSLYQSFRDLAAIRDVSLSDAIASVTLSPADILGLHNKGRLQPNADADIVLIDPATRDIQHVFANGVQMVDNQQARVKGTFEA</sequence>
<dbReference type="GO" id="GO:0008798">
    <property type="term" value="F:beta-aspartyl-peptidase activity"/>
    <property type="evidence" value="ECO:0007669"/>
    <property type="project" value="InterPro"/>
</dbReference>
<feature type="binding site" evidence="3">
    <location>
        <position position="288"/>
    </location>
    <ligand>
        <name>substrate</name>
    </ligand>
</feature>
<dbReference type="EC" id="3.4.19.-" evidence="1"/>
<dbReference type="SUPFAM" id="SSF51338">
    <property type="entry name" value="Composite domain of metallo-dependent hydrolases"/>
    <property type="match status" value="1"/>
</dbReference>
<dbReference type="InterPro" id="IPR010229">
    <property type="entry name" value="Pept_M38_dipep"/>
</dbReference>
<dbReference type="GO" id="GO:0008237">
    <property type="term" value="F:metallopeptidase activity"/>
    <property type="evidence" value="ECO:0007669"/>
    <property type="project" value="UniProtKB-KW"/>
</dbReference>
<feature type="binding site" evidence="4">
    <location>
        <position position="223"/>
    </location>
    <ligand>
        <name>Zn(2+)</name>
        <dbReference type="ChEBI" id="CHEBI:29105"/>
        <label>2</label>
        <note>catalytic</note>
    </ligand>
</feature>
<accession>A0A918JG37</accession>
<evidence type="ECO:0000256" key="4">
    <source>
        <dbReference type="PIRSR" id="PIRSR001238-3"/>
    </source>
</evidence>
<evidence type="ECO:0000313" key="6">
    <source>
        <dbReference type="EMBL" id="GGW79203.1"/>
    </source>
</evidence>
<dbReference type="NCBIfam" id="TIGR01975">
    <property type="entry name" value="isoAsp_dipep"/>
    <property type="match status" value="1"/>
</dbReference>